<feature type="non-terminal residue" evidence="1">
    <location>
        <position position="1"/>
    </location>
</feature>
<sequence>VFSMGVNSILLKVLSLLDDEETNALSDRIKTIMKDQYANNERKFQMIGREFGKSYHNEIKNALERSTRPKYAKIVAKELLSAIYQLYEQSNNRYEVFAEVENKVFSILDERIREAAAGADKLQSLE</sequence>
<dbReference type="Proteomes" id="UP001328107">
    <property type="component" value="Unassembled WGS sequence"/>
</dbReference>
<reference evidence="2" key="1">
    <citation type="submission" date="2022-10" db="EMBL/GenBank/DDBJ databases">
        <title>Genome assembly of Pristionchus species.</title>
        <authorList>
            <person name="Yoshida K."/>
            <person name="Sommer R.J."/>
        </authorList>
    </citation>
    <scope>NUCLEOTIDE SEQUENCE [LARGE SCALE GENOMIC DNA]</scope>
    <source>
        <strain evidence="2">RS5460</strain>
    </source>
</reference>
<evidence type="ECO:0000313" key="1">
    <source>
        <dbReference type="EMBL" id="GMR38693.1"/>
    </source>
</evidence>
<comment type="caution">
    <text evidence="1">The sequence shown here is derived from an EMBL/GenBank/DDBJ whole genome shotgun (WGS) entry which is preliminary data.</text>
</comment>
<dbReference type="EMBL" id="BTRK01000002">
    <property type="protein sequence ID" value="GMR38693.1"/>
    <property type="molecule type" value="Genomic_DNA"/>
</dbReference>
<gene>
    <name evidence="1" type="ORF">PMAYCL1PPCAC_08888</name>
</gene>
<dbReference type="AlphaFoldDB" id="A0AAN4ZCL3"/>
<feature type="non-terminal residue" evidence="1">
    <location>
        <position position="126"/>
    </location>
</feature>
<evidence type="ECO:0000313" key="2">
    <source>
        <dbReference type="Proteomes" id="UP001328107"/>
    </source>
</evidence>
<protein>
    <submittedName>
        <fullName evidence="1">Uncharacterized protein</fullName>
    </submittedName>
</protein>
<keyword evidence="2" id="KW-1185">Reference proteome</keyword>
<name>A0AAN4ZCL3_9BILA</name>
<accession>A0AAN4ZCL3</accession>
<organism evidence="1 2">
    <name type="scientific">Pristionchus mayeri</name>
    <dbReference type="NCBI Taxonomy" id="1317129"/>
    <lineage>
        <taxon>Eukaryota</taxon>
        <taxon>Metazoa</taxon>
        <taxon>Ecdysozoa</taxon>
        <taxon>Nematoda</taxon>
        <taxon>Chromadorea</taxon>
        <taxon>Rhabditida</taxon>
        <taxon>Rhabditina</taxon>
        <taxon>Diplogasteromorpha</taxon>
        <taxon>Diplogasteroidea</taxon>
        <taxon>Neodiplogasteridae</taxon>
        <taxon>Pristionchus</taxon>
    </lineage>
</organism>
<proteinExistence type="predicted"/>